<feature type="transmembrane region" description="Helical" evidence="4">
    <location>
        <begin position="6"/>
        <end position="25"/>
    </location>
</feature>
<comment type="caution">
    <text evidence="6">The sequence shown here is derived from an EMBL/GenBank/DDBJ whole genome shotgun (WGS) entry which is preliminary data.</text>
</comment>
<keyword evidence="3 6" id="KW-0808">Transferase</keyword>
<dbReference type="GO" id="GO:0016757">
    <property type="term" value="F:glycosyltransferase activity"/>
    <property type="evidence" value="ECO:0007669"/>
    <property type="project" value="UniProtKB-KW"/>
</dbReference>
<organism evidence="6 7">
    <name type="scientific">Chitinophaga skermanii</name>
    <dbReference type="NCBI Taxonomy" id="331697"/>
    <lineage>
        <taxon>Bacteria</taxon>
        <taxon>Pseudomonadati</taxon>
        <taxon>Bacteroidota</taxon>
        <taxon>Chitinophagia</taxon>
        <taxon>Chitinophagales</taxon>
        <taxon>Chitinophagaceae</taxon>
        <taxon>Chitinophaga</taxon>
    </lineage>
</organism>
<dbReference type="Proteomes" id="UP000249547">
    <property type="component" value="Unassembled WGS sequence"/>
</dbReference>
<sequence>MLDLGIIIFYAFAVVAGIQALYYLVIFSRLAFYKRTFSDQEPAQLPISVVICAKNEEVALPKNLPQVLQQRYANDKGVGYEVIVVDDNSEDDSKYYLRSLEPTFPHFRHIEIKQSAKFIPGKKYPLSIGIKGAQHGVVLLTDADCKPGSTYWVSYMSQGFTEGKDIVLGYGPYYKKKGFLNKVVRYETFFSAMQYLSFAMSGAPYMGVGRNLAYKTQLFFDNKGFTSHQHIASGDDDLFVNKVANAKNTAVVLDKHAFAYSEPKMSWSSWFRQKTRHMSTGKHYRFGHKVMLGLFSLTHFLFYPLLLAAVFGLFNDPLLYWVLGIFAAKTIIQGGIMYGGMKKLHEQDLFWYSWCLDIFMLLYYVIFTPALFFKSKNKWK</sequence>
<dbReference type="PANTHER" id="PTHR43630:SF1">
    <property type="entry name" value="POLY-BETA-1,6-N-ACETYL-D-GLUCOSAMINE SYNTHASE"/>
    <property type="match status" value="1"/>
</dbReference>
<keyword evidence="4" id="KW-1133">Transmembrane helix</keyword>
<dbReference type="PANTHER" id="PTHR43630">
    <property type="entry name" value="POLY-BETA-1,6-N-ACETYL-D-GLUCOSAMINE SYNTHASE"/>
    <property type="match status" value="1"/>
</dbReference>
<dbReference type="RefSeq" id="WP_111600153.1">
    <property type="nucleotide sequence ID" value="NZ_QLLL01000012.1"/>
</dbReference>
<keyword evidence="4" id="KW-0812">Transmembrane</keyword>
<evidence type="ECO:0000313" key="7">
    <source>
        <dbReference type="Proteomes" id="UP000249547"/>
    </source>
</evidence>
<reference evidence="6 7" key="1">
    <citation type="submission" date="2018-06" db="EMBL/GenBank/DDBJ databases">
        <title>Genomic Encyclopedia of Archaeal and Bacterial Type Strains, Phase II (KMG-II): from individual species to whole genera.</title>
        <authorList>
            <person name="Goeker M."/>
        </authorList>
    </citation>
    <scope>NUCLEOTIDE SEQUENCE [LARGE SCALE GENOMIC DNA]</scope>
    <source>
        <strain evidence="6 7">DSM 23857</strain>
    </source>
</reference>
<feature type="domain" description="Glycosyltransferase 2-like" evidence="5">
    <location>
        <begin position="48"/>
        <end position="185"/>
    </location>
</feature>
<evidence type="ECO:0000256" key="1">
    <source>
        <dbReference type="ARBA" id="ARBA00006739"/>
    </source>
</evidence>
<feature type="transmembrane region" description="Helical" evidence="4">
    <location>
        <begin position="290"/>
        <end position="312"/>
    </location>
</feature>
<evidence type="ECO:0000256" key="4">
    <source>
        <dbReference type="SAM" id="Phobius"/>
    </source>
</evidence>
<evidence type="ECO:0000256" key="3">
    <source>
        <dbReference type="ARBA" id="ARBA00022679"/>
    </source>
</evidence>
<evidence type="ECO:0000259" key="5">
    <source>
        <dbReference type="Pfam" id="PF00535"/>
    </source>
</evidence>
<name>A0A327Q2Z4_9BACT</name>
<feature type="transmembrane region" description="Helical" evidence="4">
    <location>
        <begin position="318"/>
        <end position="338"/>
    </location>
</feature>
<dbReference type="AlphaFoldDB" id="A0A327Q2Z4"/>
<dbReference type="InterPro" id="IPR029044">
    <property type="entry name" value="Nucleotide-diphossugar_trans"/>
</dbReference>
<dbReference type="OrthoDB" id="9800276at2"/>
<comment type="similarity">
    <text evidence="1">Belongs to the glycosyltransferase 2 family.</text>
</comment>
<dbReference type="EMBL" id="QLLL01000012">
    <property type="protein sequence ID" value="RAI98403.1"/>
    <property type="molecule type" value="Genomic_DNA"/>
</dbReference>
<feature type="transmembrane region" description="Helical" evidence="4">
    <location>
        <begin position="350"/>
        <end position="373"/>
    </location>
</feature>
<dbReference type="Gene3D" id="3.90.550.10">
    <property type="entry name" value="Spore Coat Polysaccharide Biosynthesis Protein SpsA, Chain A"/>
    <property type="match status" value="1"/>
</dbReference>
<protein>
    <submittedName>
        <fullName evidence="6">Cellulose synthase/poly-beta-1,6-N-acetylglucosamine synthase-like glycosyltransferase</fullName>
    </submittedName>
</protein>
<evidence type="ECO:0000313" key="6">
    <source>
        <dbReference type="EMBL" id="RAI98403.1"/>
    </source>
</evidence>
<dbReference type="InterPro" id="IPR001173">
    <property type="entry name" value="Glyco_trans_2-like"/>
</dbReference>
<gene>
    <name evidence="6" type="ORF">LX64_04765</name>
</gene>
<proteinExistence type="inferred from homology"/>
<dbReference type="SUPFAM" id="SSF53448">
    <property type="entry name" value="Nucleotide-diphospho-sugar transferases"/>
    <property type="match status" value="1"/>
</dbReference>
<accession>A0A327Q2Z4</accession>
<keyword evidence="4" id="KW-0472">Membrane</keyword>
<keyword evidence="2" id="KW-0328">Glycosyltransferase</keyword>
<keyword evidence="7" id="KW-1185">Reference proteome</keyword>
<evidence type="ECO:0000256" key="2">
    <source>
        <dbReference type="ARBA" id="ARBA00022676"/>
    </source>
</evidence>
<dbReference type="Pfam" id="PF00535">
    <property type="entry name" value="Glycos_transf_2"/>
    <property type="match status" value="1"/>
</dbReference>